<dbReference type="PANTHER" id="PTHR21453">
    <property type="entry name" value="DUF19 DOMAIN-CONTAINING PROTEIN-RELATED-RELATED"/>
    <property type="match status" value="1"/>
</dbReference>
<dbReference type="PANTHER" id="PTHR21453:SF28">
    <property type="entry name" value="DUF19 DOMAIN-CONTAINING PROTEIN-RELATED"/>
    <property type="match status" value="1"/>
</dbReference>
<dbReference type="EMBL" id="CP090895">
    <property type="protein sequence ID" value="ULT86354.1"/>
    <property type="molecule type" value="Genomic_DNA"/>
</dbReference>
<sequence length="233" mass="26681">MKLLLSLLIGSVAAIGLDYDNILLESSPGVNMFREYKPRCTKRHEMYIDMTCIQMFGNFSMEIKKTAKTMDPFIAFEHKKTCKDIKRCFFPLSCSPIDYVKKAAHTLQLYCGLYNYRASDFFACGTKLTLAKSQCHHNWDPYPSALEKEENPARKAALVKQSCDNIFGEDNCMEHDVTVVCGEKKWIDLRDRLIELNPVMNNCSLDNNPVFQAIPTTTEKPWLHDLGDPFADE</sequence>
<feature type="domain" description="T20D4.11-like" evidence="1">
    <location>
        <begin position="40"/>
        <end position="204"/>
    </location>
</feature>
<evidence type="ECO:0000313" key="2">
    <source>
        <dbReference type="EMBL" id="ULT86354.1"/>
    </source>
</evidence>
<dbReference type="KEGG" id="cbr:CBG_00757"/>
<protein>
    <recommendedName>
        <fullName evidence="1">T20D4.11-like domain-containing protein</fullName>
    </recommendedName>
</protein>
<dbReference type="AlphaFoldDB" id="A0AAE9CX75"/>
<dbReference type="InterPro" id="IPR002542">
    <property type="entry name" value="T20D4.11-like_dom"/>
</dbReference>
<name>A0AAE9CX75_CAEBR</name>
<dbReference type="OMA" id="CTRRHAK"/>
<evidence type="ECO:0000313" key="3">
    <source>
        <dbReference type="Proteomes" id="UP000827892"/>
    </source>
</evidence>
<proteinExistence type="predicted"/>
<organism evidence="2 3">
    <name type="scientific">Caenorhabditis briggsae</name>
    <dbReference type="NCBI Taxonomy" id="6238"/>
    <lineage>
        <taxon>Eukaryota</taxon>
        <taxon>Metazoa</taxon>
        <taxon>Ecdysozoa</taxon>
        <taxon>Nematoda</taxon>
        <taxon>Chromadorea</taxon>
        <taxon>Rhabditida</taxon>
        <taxon>Rhabditina</taxon>
        <taxon>Rhabditomorpha</taxon>
        <taxon>Rhabditoidea</taxon>
        <taxon>Rhabditidae</taxon>
        <taxon>Peloderinae</taxon>
        <taxon>Caenorhabditis</taxon>
    </lineage>
</organism>
<dbReference type="Proteomes" id="UP000827892">
    <property type="component" value="Chromosome V"/>
</dbReference>
<dbReference type="Pfam" id="PF01579">
    <property type="entry name" value="DUF19"/>
    <property type="match status" value="1"/>
</dbReference>
<gene>
    <name evidence="2" type="ORF">L3Y34_006202</name>
</gene>
<reference evidence="2 3" key="1">
    <citation type="submission" date="2022-02" db="EMBL/GenBank/DDBJ databases">
        <title>Chromosome-level reference genomes for two strains of Caenorhabditis briggsae: an improved platform for comparative genomics.</title>
        <authorList>
            <person name="Stevens L."/>
            <person name="Andersen E.C."/>
        </authorList>
    </citation>
    <scope>NUCLEOTIDE SEQUENCE [LARGE SCALE GENOMIC DNA]</scope>
    <source>
        <strain evidence="2">QX1410_ONT</strain>
        <tissue evidence="2">Whole-organism</tissue>
    </source>
</reference>
<accession>A0AAE9CX75</accession>
<evidence type="ECO:0000259" key="1">
    <source>
        <dbReference type="Pfam" id="PF01579"/>
    </source>
</evidence>